<keyword evidence="3" id="KW-0472">Membrane</keyword>
<evidence type="ECO:0000256" key="3">
    <source>
        <dbReference type="SAM" id="Phobius"/>
    </source>
</evidence>
<dbReference type="EC" id="2.7.7.65" evidence="1"/>
<dbReference type="Proteomes" id="UP000325161">
    <property type="component" value="Chromosome"/>
</dbReference>
<feature type="domain" description="GGDEF" evidence="4">
    <location>
        <begin position="250"/>
        <end position="382"/>
    </location>
</feature>
<feature type="transmembrane region" description="Helical" evidence="3">
    <location>
        <begin position="37"/>
        <end position="56"/>
    </location>
</feature>
<feature type="transmembrane region" description="Helical" evidence="3">
    <location>
        <begin position="118"/>
        <end position="136"/>
    </location>
</feature>
<sequence>MFVDLLTLYLLAVGTLFATACMTFWEHRTNARHSRALRLLAAGFAVLGVGCALILVRRQIPCGAGATMANLVVLSGYLLILNGIAAFSGRQYRRLWVFVLVVMALVWAVAGVQGEPLVWHYLSSIPIALINGLMVWEVRRAETMKMLSARHIVVAMAGIHTIFYAARALILPWAVQVYGDGLLSITSKITLYEGVLYSVVLPMALLKLVRDETHSQLLQESQTDYLTRLGNRRSFFELGAAAVDGRGRQGPIAIFAFDLDRFKSINDVHGHQVGDDVLRRFAEIARRVLGPNAILARIGGEEFAALLAGDDARDAVSLGQSVTRQFAESARDPHAGLGLIATVSVGLAYFADEVPALPTALAAADRALYCAKAQGGDRLELA</sequence>
<evidence type="ECO:0000256" key="2">
    <source>
        <dbReference type="ARBA" id="ARBA00034247"/>
    </source>
</evidence>
<dbReference type="InterPro" id="IPR050469">
    <property type="entry name" value="Diguanylate_Cyclase"/>
</dbReference>
<dbReference type="PANTHER" id="PTHR45138">
    <property type="entry name" value="REGULATORY COMPONENTS OF SENSORY TRANSDUCTION SYSTEM"/>
    <property type="match status" value="1"/>
</dbReference>
<dbReference type="GO" id="GO:1902201">
    <property type="term" value="P:negative regulation of bacterial-type flagellum-dependent cell motility"/>
    <property type="evidence" value="ECO:0007669"/>
    <property type="project" value="TreeGrafter"/>
</dbReference>
<dbReference type="InterPro" id="IPR029787">
    <property type="entry name" value="Nucleotide_cyclase"/>
</dbReference>
<dbReference type="PROSITE" id="PS50887">
    <property type="entry name" value="GGDEF"/>
    <property type="match status" value="1"/>
</dbReference>
<dbReference type="NCBIfam" id="TIGR00254">
    <property type="entry name" value="GGDEF"/>
    <property type="match status" value="1"/>
</dbReference>
<dbReference type="GO" id="GO:0052621">
    <property type="term" value="F:diguanylate cyclase activity"/>
    <property type="evidence" value="ECO:0007669"/>
    <property type="project" value="UniProtKB-EC"/>
</dbReference>
<dbReference type="SMART" id="SM00267">
    <property type="entry name" value="GGDEF"/>
    <property type="match status" value="1"/>
</dbReference>
<dbReference type="InterPro" id="IPR000160">
    <property type="entry name" value="GGDEF_dom"/>
</dbReference>
<organism evidence="5 6">
    <name type="scientific">Pigmentiphaga aceris</name>
    <dbReference type="NCBI Taxonomy" id="1940612"/>
    <lineage>
        <taxon>Bacteria</taxon>
        <taxon>Pseudomonadati</taxon>
        <taxon>Pseudomonadota</taxon>
        <taxon>Betaproteobacteria</taxon>
        <taxon>Burkholderiales</taxon>
        <taxon>Alcaligenaceae</taxon>
        <taxon>Pigmentiphaga</taxon>
    </lineage>
</organism>
<dbReference type="RefSeq" id="WP_148813927.1">
    <property type="nucleotide sequence ID" value="NZ_CP043046.1"/>
</dbReference>
<dbReference type="PANTHER" id="PTHR45138:SF9">
    <property type="entry name" value="DIGUANYLATE CYCLASE DGCM-RELATED"/>
    <property type="match status" value="1"/>
</dbReference>
<comment type="catalytic activity">
    <reaction evidence="2">
        <text>2 GTP = 3',3'-c-di-GMP + 2 diphosphate</text>
        <dbReference type="Rhea" id="RHEA:24898"/>
        <dbReference type="ChEBI" id="CHEBI:33019"/>
        <dbReference type="ChEBI" id="CHEBI:37565"/>
        <dbReference type="ChEBI" id="CHEBI:58805"/>
        <dbReference type="EC" id="2.7.7.65"/>
    </reaction>
</comment>
<name>A0A5C0ATG4_9BURK</name>
<dbReference type="OrthoDB" id="9813903at2"/>
<accession>A0A5C0ATG4</accession>
<dbReference type="Gene3D" id="3.30.70.270">
    <property type="match status" value="1"/>
</dbReference>
<protein>
    <recommendedName>
        <fullName evidence="1">diguanylate cyclase</fullName>
        <ecNumber evidence="1">2.7.7.65</ecNumber>
    </recommendedName>
</protein>
<dbReference type="KEGG" id="pacr:FXN63_06770"/>
<dbReference type="Pfam" id="PF00990">
    <property type="entry name" value="GGDEF"/>
    <property type="match status" value="1"/>
</dbReference>
<dbReference type="AlphaFoldDB" id="A0A5C0ATG4"/>
<evidence type="ECO:0000313" key="6">
    <source>
        <dbReference type="Proteomes" id="UP000325161"/>
    </source>
</evidence>
<evidence type="ECO:0000313" key="5">
    <source>
        <dbReference type="EMBL" id="QEI05578.1"/>
    </source>
</evidence>
<feature type="transmembrane region" description="Helical" evidence="3">
    <location>
        <begin position="148"/>
        <end position="170"/>
    </location>
</feature>
<feature type="transmembrane region" description="Helical" evidence="3">
    <location>
        <begin position="190"/>
        <end position="209"/>
    </location>
</feature>
<feature type="transmembrane region" description="Helical" evidence="3">
    <location>
        <begin position="95"/>
        <end position="112"/>
    </location>
</feature>
<reference evidence="5 6" key="1">
    <citation type="submission" date="2019-08" db="EMBL/GenBank/DDBJ databases">
        <title>Amphibian skin-associated Pigmentiphaga: genome sequence and occurrence across geography and hosts.</title>
        <authorList>
            <person name="Bletz M.C."/>
            <person name="Bunk B."/>
            <person name="Sproeer C."/>
            <person name="Biwer P."/>
            <person name="Reiter S."/>
            <person name="Rabemananjara F.C.E."/>
            <person name="Schulz S."/>
            <person name="Overmann J."/>
            <person name="Vences M."/>
        </authorList>
    </citation>
    <scope>NUCLEOTIDE SEQUENCE [LARGE SCALE GENOMIC DNA]</scope>
    <source>
        <strain evidence="5 6">Mada1488</strain>
    </source>
</reference>
<keyword evidence="3" id="KW-0812">Transmembrane</keyword>
<keyword evidence="6" id="KW-1185">Reference proteome</keyword>
<gene>
    <name evidence="5" type="ORF">FXN63_06770</name>
</gene>
<dbReference type="GO" id="GO:0043709">
    <property type="term" value="P:cell adhesion involved in single-species biofilm formation"/>
    <property type="evidence" value="ECO:0007669"/>
    <property type="project" value="TreeGrafter"/>
</dbReference>
<dbReference type="SUPFAM" id="SSF55073">
    <property type="entry name" value="Nucleotide cyclase"/>
    <property type="match status" value="1"/>
</dbReference>
<dbReference type="EMBL" id="CP043046">
    <property type="protein sequence ID" value="QEI05578.1"/>
    <property type="molecule type" value="Genomic_DNA"/>
</dbReference>
<keyword evidence="3" id="KW-1133">Transmembrane helix</keyword>
<dbReference type="InterPro" id="IPR043128">
    <property type="entry name" value="Rev_trsase/Diguanyl_cyclase"/>
</dbReference>
<proteinExistence type="predicted"/>
<evidence type="ECO:0000259" key="4">
    <source>
        <dbReference type="PROSITE" id="PS50887"/>
    </source>
</evidence>
<evidence type="ECO:0000256" key="1">
    <source>
        <dbReference type="ARBA" id="ARBA00012528"/>
    </source>
</evidence>
<feature type="transmembrane region" description="Helical" evidence="3">
    <location>
        <begin position="68"/>
        <end position="88"/>
    </location>
</feature>
<feature type="transmembrane region" description="Helical" evidence="3">
    <location>
        <begin position="6"/>
        <end position="25"/>
    </location>
</feature>
<dbReference type="GO" id="GO:0005886">
    <property type="term" value="C:plasma membrane"/>
    <property type="evidence" value="ECO:0007669"/>
    <property type="project" value="TreeGrafter"/>
</dbReference>
<dbReference type="CDD" id="cd01949">
    <property type="entry name" value="GGDEF"/>
    <property type="match status" value="1"/>
</dbReference>